<proteinExistence type="predicted"/>
<dbReference type="EMBL" id="JACEIK010000147">
    <property type="protein sequence ID" value="MCD7450875.1"/>
    <property type="molecule type" value="Genomic_DNA"/>
</dbReference>
<feature type="non-terminal residue" evidence="2">
    <location>
        <position position="62"/>
    </location>
</feature>
<organism evidence="2 3">
    <name type="scientific">Datura stramonium</name>
    <name type="common">Jimsonweed</name>
    <name type="synonym">Common thornapple</name>
    <dbReference type="NCBI Taxonomy" id="4076"/>
    <lineage>
        <taxon>Eukaryota</taxon>
        <taxon>Viridiplantae</taxon>
        <taxon>Streptophyta</taxon>
        <taxon>Embryophyta</taxon>
        <taxon>Tracheophyta</taxon>
        <taxon>Spermatophyta</taxon>
        <taxon>Magnoliopsida</taxon>
        <taxon>eudicotyledons</taxon>
        <taxon>Gunneridae</taxon>
        <taxon>Pentapetalae</taxon>
        <taxon>asterids</taxon>
        <taxon>lamiids</taxon>
        <taxon>Solanales</taxon>
        <taxon>Solanaceae</taxon>
        <taxon>Solanoideae</taxon>
        <taxon>Datureae</taxon>
        <taxon>Datura</taxon>
    </lineage>
</organism>
<accession>A0ABS8RY19</accession>
<feature type="region of interest" description="Disordered" evidence="1">
    <location>
        <begin position="35"/>
        <end position="62"/>
    </location>
</feature>
<sequence>KGTLPSDTVPNPRNEGHCMAIITRKEIVLEEEPTKDKNITIEKELIEPTRQASQQSKKKAKE</sequence>
<evidence type="ECO:0000313" key="2">
    <source>
        <dbReference type="EMBL" id="MCD7450875.1"/>
    </source>
</evidence>
<dbReference type="Proteomes" id="UP000823775">
    <property type="component" value="Unassembled WGS sequence"/>
</dbReference>
<feature type="compositionally biased region" description="Basic and acidic residues" evidence="1">
    <location>
        <begin position="35"/>
        <end position="47"/>
    </location>
</feature>
<comment type="caution">
    <text evidence="2">The sequence shown here is derived from an EMBL/GenBank/DDBJ whole genome shotgun (WGS) entry which is preliminary data.</text>
</comment>
<gene>
    <name evidence="2" type="ORF">HAX54_008849</name>
</gene>
<reference evidence="2 3" key="1">
    <citation type="journal article" date="2021" name="BMC Genomics">
        <title>Datura genome reveals duplications of psychoactive alkaloid biosynthetic genes and high mutation rate following tissue culture.</title>
        <authorList>
            <person name="Rajewski A."/>
            <person name="Carter-House D."/>
            <person name="Stajich J."/>
            <person name="Litt A."/>
        </authorList>
    </citation>
    <scope>NUCLEOTIDE SEQUENCE [LARGE SCALE GENOMIC DNA]</scope>
    <source>
        <strain evidence="2">AR-01</strain>
    </source>
</reference>
<keyword evidence="3" id="KW-1185">Reference proteome</keyword>
<protein>
    <submittedName>
        <fullName evidence="2">Uncharacterized protein</fullName>
    </submittedName>
</protein>
<evidence type="ECO:0000313" key="3">
    <source>
        <dbReference type="Proteomes" id="UP000823775"/>
    </source>
</evidence>
<name>A0ABS8RY19_DATST</name>
<evidence type="ECO:0000256" key="1">
    <source>
        <dbReference type="SAM" id="MobiDB-lite"/>
    </source>
</evidence>
<feature type="non-terminal residue" evidence="2">
    <location>
        <position position="1"/>
    </location>
</feature>